<protein>
    <submittedName>
        <fullName evidence="1">Uncharacterized protein</fullName>
    </submittedName>
</protein>
<reference evidence="1" key="1">
    <citation type="submission" date="2022-07" db="EMBL/GenBank/DDBJ databases">
        <title>Draft genome sequence of Zalerion maritima ATCC 34329, a (micro)plastics degrading marine fungus.</title>
        <authorList>
            <person name="Paco A."/>
            <person name="Goncalves M.F.M."/>
            <person name="Rocha-Santos T.A.P."/>
            <person name="Alves A."/>
        </authorList>
    </citation>
    <scope>NUCLEOTIDE SEQUENCE</scope>
    <source>
        <strain evidence="1">ATCC 34329</strain>
    </source>
</reference>
<gene>
    <name evidence="1" type="ORF">MKZ38_003418</name>
</gene>
<proteinExistence type="predicted"/>
<dbReference type="Proteomes" id="UP001201980">
    <property type="component" value="Unassembled WGS sequence"/>
</dbReference>
<organism evidence="1 2">
    <name type="scientific">Zalerion maritima</name>
    <dbReference type="NCBI Taxonomy" id="339359"/>
    <lineage>
        <taxon>Eukaryota</taxon>
        <taxon>Fungi</taxon>
        <taxon>Dikarya</taxon>
        <taxon>Ascomycota</taxon>
        <taxon>Pezizomycotina</taxon>
        <taxon>Sordariomycetes</taxon>
        <taxon>Lulworthiomycetidae</taxon>
        <taxon>Lulworthiales</taxon>
        <taxon>Lulworthiaceae</taxon>
        <taxon>Zalerion</taxon>
    </lineage>
</organism>
<accession>A0AAD5RP83</accession>
<keyword evidence="2" id="KW-1185">Reference proteome</keyword>
<evidence type="ECO:0000313" key="1">
    <source>
        <dbReference type="EMBL" id="KAJ2899112.1"/>
    </source>
</evidence>
<sequence>MTNSFAALTSRKAWKANRRPNHLLDTEFNTGVDGIHEMGGTIKLKLEKKGRFPRAVVESSFIIVWYCRLADHTPPANRQLASIDIQ</sequence>
<dbReference type="EMBL" id="JAKWBI020000207">
    <property type="protein sequence ID" value="KAJ2899112.1"/>
    <property type="molecule type" value="Genomic_DNA"/>
</dbReference>
<evidence type="ECO:0000313" key="2">
    <source>
        <dbReference type="Proteomes" id="UP001201980"/>
    </source>
</evidence>
<dbReference type="AlphaFoldDB" id="A0AAD5RP83"/>
<comment type="caution">
    <text evidence="1">The sequence shown here is derived from an EMBL/GenBank/DDBJ whole genome shotgun (WGS) entry which is preliminary data.</text>
</comment>
<name>A0AAD5RP83_9PEZI</name>